<dbReference type="GO" id="GO:0005886">
    <property type="term" value="C:plasma membrane"/>
    <property type="evidence" value="ECO:0007669"/>
    <property type="project" value="UniProtKB-SubCell"/>
</dbReference>
<evidence type="ECO:0000256" key="3">
    <source>
        <dbReference type="ARBA" id="ARBA00006501"/>
    </source>
</evidence>
<evidence type="ECO:0000256" key="15">
    <source>
        <dbReference type="PIRNR" id="PIRNR004638"/>
    </source>
</evidence>
<dbReference type="InterPro" id="IPR005265">
    <property type="entry name" value="HemJ-like"/>
</dbReference>
<evidence type="ECO:0000313" key="17">
    <source>
        <dbReference type="Proteomes" id="UP000245212"/>
    </source>
</evidence>
<evidence type="ECO:0000256" key="9">
    <source>
        <dbReference type="ARBA" id="ARBA00022989"/>
    </source>
</evidence>
<comment type="pathway">
    <text evidence="2 14 15">Porphyrin-containing compound metabolism; protoporphyrin-IX biosynthesis; protoporphyrin-IX from protoporphyrinogen-IX: step 1/1.</text>
</comment>
<keyword evidence="10 14" id="KW-0560">Oxidoreductase</keyword>
<dbReference type="AlphaFoldDB" id="A0A2V1JX14"/>
<dbReference type="RefSeq" id="WP_109062297.1">
    <property type="nucleotide sequence ID" value="NZ_QETA01000004.1"/>
</dbReference>
<comment type="cofactor">
    <cofactor evidence="14 15">
        <name>heme b</name>
        <dbReference type="ChEBI" id="CHEBI:60344"/>
    </cofactor>
    <text evidence="14 15">Binds 1 heme b (iron(II)-protoporphyrin IX) group per subunit.</text>
</comment>
<comment type="caution">
    <text evidence="16">The sequence shown here is derived from an EMBL/GenBank/DDBJ whole genome shotgun (WGS) entry which is preliminary data.</text>
</comment>
<dbReference type="GO" id="GO:0070818">
    <property type="term" value="F:protoporphyrinogen oxidase activity"/>
    <property type="evidence" value="ECO:0007669"/>
    <property type="project" value="UniProtKB-UniRule"/>
</dbReference>
<keyword evidence="17" id="KW-1185">Reference proteome</keyword>
<feature type="transmembrane region" description="Helical" evidence="14">
    <location>
        <begin position="119"/>
        <end position="139"/>
    </location>
</feature>
<dbReference type="HAMAP" id="MF_02239">
    <property type="entry name" value="HemJ"/>
    <property type="match status" value="1"/>
</dbReference>
<keyword evidence="12 14" id="KW-0472">Membrane</keyword>
<comment type="function">
    <text evidence="14 15">Catalyzes the oxidation of protoporphyrinogen IX to protoporphyrin IX.</text>
</comment>
<dbReference type="PANTHER" id="PTHR40255">
    <property type="entry name" value="UPF0093 MEMBRANE PROTEIN SLR1790"/>
    <property type="match status" value="1"/>
</dbReference>
<dbReference type="UniPathway" id="UPA00251">
    <property type="reaction ID" value="UER00324"/>
</dbReference>
<comment type="catalytic activity">
    <reaction evidence="13 14 15">
        <text>protoporphyrinogen IX + 3 A = protoporphyrin IX + 3 AH2</text>
        <dbReference type="Rhea" id="RHEA:62000"/>
        <dbReference type="ChEBI" id="CHEBI:13193"/>
        <dbReference type="ChEBI" id="CHEBI:17499"/>
        <dbReference type="ChEBI" id="CHEBI:57306"/>
        <dbReference type="ChEBI" id="CHEBI:57307"/>
    </reaction>
</comment>
<evidence type="ECO:0000256" key="2">
    <source>
        <dbReference type="ARBA" id="ARBA00005073"/>
    </source>
</evidence>
<dbReference type="PANTHER" id="PTHR40255:SF1">
    <property type="entry name" value="PROTOPORPHYRINOGEN IX OXIDASE"/>
    <property type="match status" value="1"/>
</dbReference>
<evidence type="ECO:0000256" key="8">
    <source>
        <dbReference type="ARBA" id="ARBA00022723"/>
    </source>
</evidence>
<evidence type="ECO:0000256" key="6">
    <source>
        <dbReference type="ARBA" id="ARBA00022617"/>
    </source>
</evidence>
<feature type="binding site" description="axial binding residue" evidence="14">
    <location>
        <position position="8"/>
    </location>
    <ligand>
        <name>heme</name>
        <dbReference type="ChEBI" id="CHEBI:30413"/>
    </ligand>
    <ligandPart>
        <name>Fe</name>
        <dbReference type="ChEBI" id="CHEBI:18248"/>
    </ligandPart>
</feature>
<evidence type="ECO:0000256" key="4">
    <source>
        <dbReference type="ARBA" id="ARBA00017504"/>
    </source>
</evidence>
<keyword evidence="9 14" id="KW-1133">Transmembrane helix</keyword>
<gene>
    <name evidence="16" type="ORF">DD235_11500</name>
</gene>
<evidence type="ECO:0000256" key="12">
    <source>
        <dbReference type="ARBA" id="ARBA00023136"/>
    </source>
</evidence>
<name>A0A2V1JX14_9BURK</name>
<feature type="binding site" description="axial binding residue" evidence="14">
    <location>
        <position position="86"/>
    </location>
    <ligand>
        <name>heme</name>
        <dbReference type="ChEBI" id="CHEBI:30413"/>
    </ligand>
    <ligandPart>
        <name>Fe</name>
        <dbReference type="ChEBI" id="CHEBI:18248"/>
    </ligandPart>
</feature>
<dbReference type="GO" id="GO:0046872">
    <property type="term" value="F:metal ion binding"/>
    <property type="evidence" value="ECO:0007669"/>
    <property type="project" value="UniProtKB-UniRule"/>
</dbReference>
<keyword evidence="11 14" id="KW-0408">Iron</keyword>
<comment type="similarity">
    <text evidence="3 14 15">Belongs to the HemJ family.</text>
</comment>
<dbReference type="EMBL" id="QETA01000004">
    <property type="protein sequence ID" value="PWF22772.1"/>
    <property type="molecule type" value="Genomic_DNA"/>
</dbReference>
<reference evidence="17" key="1">
    <citation type="submission" date="2018-05" db="EMBL/GenBank/DDBJ databases">
        <authorList>
            <person name="Li Y."/>
        </authorList>
    </citation>
    <scope>NUCLEOTIDE SEQUENCE [LARGE SCALE GENOMIC DNA]</scope>
    <source>
        <strain evidence="17">3d-2-2</strain>
    </source>
</reference>
<sequence length="142" mass="16388">MLWIKILHIFFVIAWFAGLFYLPRIFVNLAQQNDHPDTYACLLGMARRLYSFTSLLAMPAVMFGLALYGAYGIGLYGPGNGWMHAKLLFVTLLIGYHLSCGAMLARFERHENKRSHTFYRWYNEITVLLLFGIVTMVVLKPF</sequence>
<evidence type="ECO:0000256" key="11">
    <source>
        <dbReference type="ARBA" id="ARBA00023004"/>
    </source>
</evidence>
<keyword evidence="6 14" id="KW-0349">Heme</keyword>
<feature type="transmembrane region" description="Helical" evidence="14">
    <location>
        <begin position="6"/>
        <end position="27"/>
    </location>
</feature>
<proteinExistence type="inferred from homology"/>
<evidence type="ECO:0000256" key="13">
    <source>
        <dbReference type="ARBA" id="ARBA00048390"/>
    </source>
</evidence>
<keyword evidence="5 14" id="KW-1003">Cell membrane</keyword>
<evidence type="ECO:0000256" key="5">
    <source>
        <dbReference type="ARBA" id="ARBA00022475"/>
    </source>
</evidence>
<feature type="transmembrane region" description="Helical" evidence="14">
    <location>
        <begin position="48"/>
        <end position="71"/>
    </location>
</feature>
<dbReference type="PIRSF" id="PIRSF004638">
    <property type="entry name" value="UCP004638"/>
    <property type="match status" value="1"/>
</dbReference>
<evidence type="ECO:0000256" key="10">
    <source>
        <dbReference type="ARBA" id="ARBA00023002"/>
    </source>
</evidence>
<evidence type="ECO:0000313" key="16">
    <source>
        <dbReference type="EMBL" id="PWF22772.1"/>
    </source>
</evidence>
<feature type="transmembrane region" description="Helical" evidence="14">
    <location>
        <begin position="83"/>
        <end position="107"/>
    </location>
</feature>
<dbReference type="GO" id="GO:0006782">
    <property type="term" value="P:protoporphyrinogen IX biosynthetic process"/>
    <property type="evidence" value="ECO:0007669"/>
    <property type="project" value="UniProtKB-UniRule"/>
</dbReference>
<dbReference type="Pfam" id="PF03653">
    <property type="entry name" value="UPF0093"/>
    <property type="match status" value="1"/>
</dbReference>
<evidence type="ECO:0000256" key="14">
    <source>
        <dbReference type="HAMAP-Rule" id="MF_02239"/>
    </source>
</evidence>
<comment type="subunit">
    <text evidence="14">Homodimer.</text>
</comment>
<organism evidence="16 17">
    <name type="scientific">Corticimicrobacter populi</name>
    <dbReference type="NCBI Taxonomy" id="2175229"/>
    <lineage>
        <taxon>Bacteria</taxon>
        <taxon>Pseudomonadati</taxon>
        <taxon>Pseudomonadota</taxon>
        <taxon>Betaproteobacteria</taxon>
        <taxon>Burkholderiales</taxon>
        <taxon>Alcaligenaceae</taxon>
        <taxon>Corticimicrobacter</taxon>
    </lineage>
</organism>
<protein>
    <recommendedName>
        <fullName evidence="4 14">Protoporphyrinogen IX oxidase</fullName>
        <shortName evidence="14">PPO</shortName>
        <ecNumber evidence="14 15">1.3.99.-</ecNumber>
    </recommendedName>
</protein>
<evidence type="ECO:0000256" key="7">
    <source>
        <dbReference type="ARBA" id="ARBA00022692"/>
    </source>
</evidence>
<dbReference type="EC" id="1.3.99.-" evidence="14 15"/>
<evidence type="ECO:0000256" key="1">
    <source>
        <dbReference type="ARBA" id="ARBA00004651"/>
    </source>
</evidence>
<keyword evidence="7 14" id="KW-0812">Transmembrane</keyword>
<dbReference type="Proteomes" id="UP000245212">
    <property type="component" value="Unassembled WGS sequence"/>
</dbReference>
<comment type="subcellular location">
    <subcellularLocation>
        <location evidence="1 14">Cell membrane</location>
        <topology evidence="1 14">Multi-pass membrane protein</topology>
    </subcellularLocation>
</comment>
<keyword evidence="8 14" id="KW-0479">Metal-binding</keyword>
<accession>A0A2V1JX14</accession>